<dbReference type="EMBL" id="OE000684">
    <property type="protein sequence ID" value="CAD7454716.1"/>
    <property type="molecule type" value="Genomic_DNA"/>
</dbReference>
<feature type="region of interest" description="Disordered" evidence="1">
    <location>
        <begin position="89"/>
        <end position="125"/>
    </location>
</feature>
<feature type="compositionally biased region" description="Basic and acidic residues" evidence="1">
    <location>
        <begin position="109"/>
        <end position="124"/>
    </location>
</feature>
<reference evidence="2" key="1">
    <citation type="submission" date="2020-11" db="EMBL/GenBank/DDBJ databases">
        <authorList>
            <person name="Tran Van P."/>
        </authorList>
    </citation>
    <scope>NUCLEOTIDE SEQUENCE</scope>
</reference>
<accession>A0A7R9FK46</accession>
<evidence type="ECO:0000313" key="2">
    <source>
        <dbReference type="EMBL" id="CAD7454716.1"/>
    </source>
</evidence>
<protein>
    <submittedName>
        <fullName evidence="2">Uncharacterized protein</fullName>
    </submittedName>
</protein>
<sequence>MPDVPSYFPLQHFLSSRKAATRPDESPWAMLPDKEAALLLVGDGLSGAGVLQWVAARADLWLLVFRCAQLIGKAHSSATQLEQIFRANEEEVGEENTTSGATVEVEEPESWREQDTDWWPDFRDPVQSPRSSRSCTVFLSTGKVLNCAGGV</sequence>
<gene>
    <name evidence="2" type="ORF">TTEB3V08_LOCUS2812</name>
</gene>
<evidence type="ECO:0000256" key="1">
    <source>
        <dbReference type="SAM" id="MobiDB-lite"/>
    </source>
</evidence>
<dbReference type="AlphaFoldDB" id="A0A7R9FK46"/>
<proteinExistence type="predicted"/>
<organism evidence="2">
    <name type="scientific">Timema tahoe</name>
    <dbReference type="NCBI Taxonomy" id="61484"/>
    <lineage>
        <taxon>Eukaryota</taxon>
        <taxon>Metazoa</taxon>
        <taxon>Ecdysozoa</taxon>
        <taxon>Arthropoda</taxon>
        <taxon>Hexapoda</taxon>
        <taxon>Insecta</taxon>
        <taxon>Pterygota</taxon>
        <taxon>Neoptera</taxon>
        <taxon>Polyneoptera</taxon>
        <taxon>Phasmatodea</taxon>
        <taxon>Timematodea</taxon>
        <taxon>Timematoidea</taxon>
        <taxon>Timematidae</taxon>
        <taxon>Timema</taxon>
    </lineage>
</organism>
<name>A0A7R9FK46_9NEOP</name>